<proteinExistence type="predicted"/>
<keyword evidence="2" id="KW-1185">Reference proteome</keyword>
<dbReference type="KEGG" id="ptm:GSPATT00029623001"/>
<sequence length="165" mass="19283">MIQKEEGVKECIRNDHKGLQIVAIDLSEEFNIENDQKKYYYCVKCLIEKIGTKKIVLYDEAKNKAKSMNEELKKSAFQTRQQTKESFQKLSEVIKLIQGEYQTKFEDLKKQLDSQINNEQKKLQSVQESAITDDIKLLSSCYQEDDKIASHSPNIDYKEITEFLS</sequence>
<dbReference type="RefSeq" id="XP_001426390.1">
    <property type="nucleotide sequence ID" value="XM_001426353.1"/>
</dbReference>
<accession>A0BKC5</accession>
<organism evidence="1 2">
    <name type="scientific">Paramecium tetraurelia</name>
    <dbReference type="NCBI Taxonomy" id="5888"/>
    <lineage>
        <taxon>Eukaryota</taxon>
        <taxon>Sar</taxon>
        <taxon>Alveolata</taxon>
        <taxon>Ciliophora</taxon>
        <taxon>Intramacronucleata</taxon>
        <taxon>Oligohymenophorea</taxon>
        <taxon>Peniculida</taxon>
        <taxon>Parameciidae</taxon>
        <taxon>Paramecium</taxon>
    </lineage>
</organism>
<dbReference type="Proteomes" id="UP000000600">
    <property type="component" value="Unassembled WGS sequence"/>
</dbReference>
<name>A0BKC5_PARTE</name>
<gene>
    <name evidence="1" type="ORF">GSPATT00029623001</name>
</gene>
<evidence type="ECO:0000313" key="1">
    <source>
        <dbReference type="EMBL" id="CAK58992.1"/>
    </source>
</evidence>
<dbReference type="AlphaFoldDB" id="A0BKC5"/>
<dbReference type="InParanoid" id="A0BKC5"/>
<dbReference type="HOGENOM" id="CLU_1613971_0_0_1"/>
<reference evidence="1 2" key="1">
    <citation type="journal article" date="2006" name="Nature">
        <title>Global trends of whole-genome duplications revealed by the ciliate Paramecium tetraurelia.</title>
        <authorList>
            <consortium name="Genoscope"/>
            <person name="Aury J.-M."/>
            <person name="Jaillon O."/>
            <person name="Duret L."/>
            <person name="Noel B."/>
            <person name="Jubin C."/>
            <person name="Porcel B.M."/>
            <person name="Segurens B."/>
            <person name="Daubin V."/>
            <person name="Anthouard V."/>
            <person name="Aiach N."/>
            <person name="Arnaiz O."/>
            <person name="Billaut A."/>
            <person name="Beisson J."/>
            <person name="Blanc I."/>
            <person name="Bouhouche K."/>
            <person name="Camara F."/>
            <person name="Duharcourt S."/>
            <person name="Guigo R."/>
            <person name="Gogendeau D."/>
            <person name="Katinka M."/>
            <person name="Keller A.-M."/>
            <person name="Kissmehl R."/>
            <person name="Klotz C."/>
            <person name="Koll F."/>
            <person name="Le Moue A."/>
            <person name="Lepere C."/>
            <person name="Malinsky S."/>
            <person name="Nowacki M."/>
            <person name="Nowak J.K."/>
            <person name="Plattner H."/>
            <person name="Poulain J."/>
            <person name="Ruiz F."/>
            <person name="Serrano V."/>
            <person name="Zagulski M."/>
            <person name="Dessen P."/>
            <person name="Betermier M."/>
            <person name="Weissenbach J."/>
            <person name="Scarpelli C."/>
            <person name="Schachter V."/>
            <person name="Sperling L."/>
            <person name="Meyer E."/>
            <person name="Cohen J."/>
            <person name="Wincker P."/>
        </authorList>
    </citation>
    <scope>NUCLEOTIDE SEQUENCE [LARGE SCALE GENOMIC DNA]</scope>
    <source>
        <strain evidence="1 2">Stock d4-2</strain>
    </source>
</reference>
<evidence type="ECO:0000313" key="2">
    <source>
        <dbReference type="Proteomes" id="UP000000600"/>
    </source>
</evidence>
<dbReference type="OrthoDB" id="318621at2759"/>
<dbReference type="EMBL" id="CT867999">
    <property type="protein sequence ID" value="CAK58992.1"/>
    <property type="molecule type" value="Genomic_DNA"/>
</dbReference>
<dbReference type="GeneID" id="5012174"/>
<protein>
    <submittedName>
        <fullName evidence="1">Uncharacterized protein</fullName>
    </submittedName>
</protein>